<accession>A0A2H5QWK6</accession>
<organism evidence="2 3">
    <name type="scientific">Citrus unshiu</name>
    <name type="common">Satsuma mandarin</name>
    <name type="synonym">Citrus nobilis var. unshiu</name>
    <dbReference type="NCBI Taxonomy" id="55188"/>
    <lineage>
        <taxon>Eukaryota</taxon>
        <taxon>Viridiplantae</taxon>
        <taxon>Streptophyta</taxon>
        <taxon>Embryophyta</taxon>
        <taxon>Tracheophyta</taxon>
        <taxon>Spermatophyta</taxon>
        <taxon>Magnoliopsida</taxon>
        <taxon>eudicotyledons</taxon>
        <taxon>Gunneridae</taxon>
        <taxon>Pentapetalae</taxon>
        <taxon>rosids</taxon>
        <taxon>malvids</taxon>
        <taxon>Sapindales</taxon>
        <taxon>Rutaceae</taxon>
        <taxon>Aurantioideae</taxon>
        <taxon>Citrus</taxon>
    </lineage>
</organism>
<comment type="caution">
    <text evidence="2">The sequence shown here is derived from an EMBL/GenBank/DDBJ whole genome shotgun (WGS) entry which is preliminary data.</text>
</comment>
<protein>
    <submittedName>
        <fullName evidence="2">Uncharacterized protein</fullName>
    </submittedName>
</protein>
<keyword evidence="1" id="KW-1133">Transmembrane helix</keyword>
<keyword evidence="3" id="KW-1185">Reference proteome</keyword>
<sequence>MVAVPGDVVQGMEALVRMETFHYNLRRGIATRKVGFEQPQRVRTPRDFNLHKLLGRLVSLLQYERSKYLSLSRRSIDEGSSSIAVPLKKNQLILPDEISGSPFSFEQPERSSLVRNSKLNIPDGRLFRFLLPLRFKITSLFRRGINVGFGVLAISLLQAAGIIWFNLL</sequence>
<reference evidence="2 3" key="1">
    <citation type="journal article" date="2017" name="Front. Genet.">
        <title>Draft sequencing of the heterozygous diploid genome of Satsuma (Citrus unshiu Marc.) using a hybrid assembly approach.</title>
        <authorList>
            <person name="Shimizu T."/>
            <person name="Tanizawa Y."/>
            <person name="Mochizuki T."/>
            <person name="Nagasaki H."/>
            <person name="Yoshioka T."/>
            <person name="Toyoda A."/>
            <person name="Fujiyama A."/>
            <person name="Kaminuma E."/>
            <person name="Nakamura Y."/>
        </authorList>
    </citation>
    <scope>NUCLEOTIDE SEQUENCE [LARGE SCALE GENOMIC DNA]</scope>
    <source>
        <strain evidence="3">cv. Miyagawa wase</strain>
    </source>
</reference>
<gene>
    <name evidence="2" type="ORF">CUMW_268630</name>
</gene>
<evidence type="ECO:0000256" key="1">
    <source>
        <dbReference type="SAM" id="Phobius"/>
    </source>
</evidence>
<keyword evidence="1" id="KW-0812">Transmembrane</keyword>
<feature type="transmembrane region" description="Helical" evidence="1">
    <location>
        <begin position="144"/>
        <end position="165"/>
    </location>
</feature>
<dbReference type="EMBL" id="BDQV01001052">
    <property type="protein sequence ID" value="GAY69006.1"/>
    <property type="molecule type" value="Genomic_DNA"/>
</dbReference>
<keyword evidence="1" id="KW-0472">Membrane</keyword>
<proteinExistence type="predicted"/>
<dbReference type="AlphaFoldDB" id="A0A2H5QWK6"/>
<evidence type="ECO:0000313" key="3">
    <source>
        <dbReference type="Proteomes" id="UP000236630"/>
    </source>
</evidence>
<evidence type="ECO:0000313" key="2">
    <source>
        <dbReference type="EMBL" id="GAY69006.1"/>
    </source>
</evidence>
<dbReference type="Proteomes" id="UP000236630">
    <property type="component" value="Unassembled WGS sequence"/>
</dbReference>
<name>A0A2H5QWK6_CITUN</name>